<dbReference type="EMBL" id="RPFJ01000008">
    <property type="protein sequence ID" value="RPD97947.1"/>
    <property type="molecule type" value="Genomic_DNA"/>
</dbReference>
<sequence length="72" mass="8158">MIEKKFELRSDQAYIPLNKLLQVLGYAQTGGHAKLIIQNEEVLVNNLIETRVRNKLVQGDVVNIQGTLIEII</sequence>
<evidence type="ECO:0000256" key="1">
    <source>
        <dbReference type="PROSITE-ProRule" id="PRU00182"/>
    </source>
</evidence>
<dbReference type="GO" id="GO:0003723">
    <property type="term" value="F:RNA binding"/>
    <property type="evidence" value="ECO:0007669"/>
    <property type="project" value="UniProtKB-KW"/>
</dbReference>
<proteinExistence type="predicted"/>
<dbReference type="InterPro" id="IPR036986">
    <property type="entry name" value="S4_RNA-bd_sf"/>
</dbReference>
<dbReference type="RefSeq" id="WP_123897306.1">
    <property type="nucleotide sequence ID" value="NZ_RPFJ01000008.1"/>
</dbReference>
<reference evidence="2 3" key="1">
    <citation type="submission" date="2018-11" db="EMBL/GenBank/DDBJ databases">
        <title>Aureibaculum marinum gen. nov., sp. nov., a member of the family Flavobacteriaceae isolated from the Bohai Sea.</title>
        <authorList>
            <person name="Ji X."/>
        </authorList>
    </citation>
    <scope>NUCLEOTIDE SEQUENCE [LARGE SCALE GENOMIC DNA]</scope>
    <source>
        <strain evidence="2 3">BH-SD17</strain>
    </source>
</reference>
<dbReference type="PROSITE" id="PS50889">
    <property type="entry name" value="S4"/>
    <property type="match status" value="1"/>
</dbReference>
<comment type="caution">
    <text evidence="2">The sequence shown here is derived from an EMBL/GenBank/DDBJ whole genome shotgun (WGS) entry which is preliminary data.</text>
</comment>
<dbReference type="AlphaFoldDB" id="A0A3N4NTE4"/>
<dbReference type="OrthoDB" id="9811532at2"/>
<dbReference type="Gene3D" id="3.10.290.10">
    <property type="entry name" value="RNA-binding S4 domain"/>
    <property type="match status" value="1"/>
</dbReference>
<organism evidence="2 3">
    <name type="scientific">Aureibaculum marinum</name>
    <dbReference type="NCBI Taxonomy" id="2487930"/>
    <lineage>
        <taxon>Bacteria</taxon>
        <taxon>Pseudomonadati</taxon>
        <taxon>Bacteroidota</taxon>
        <taxon>Flavobacteriia</taxon>
        <taxon>Flavobacteriales</taxon>
        <taxon>Flavobacteriaceae</taxon>
        <taxon>Aureibaculum</taxon>
    </lineage>
</organism>
<keyword evidence="1" id="KW-0694">RNA-binding</keyword>
<accession>A0A3N4NTE4</accession>
<evidence type="ECO:0000313" key="3">
    <source>
        <dbReference type="Proteomes" id="UP000270856"/>
    </source>
</evidence>
<protein>
    <submittedName>
        <fullName evidence="2">RNA-binding S4 domain-containing protein</fullName>
    </submittedName>
</protein>
<name>A0A3N4NTE4_9FLAO</name>
<gene>
    <name evidence="2" type="ORF">EGM88_07210</name>
</gene>
<dbReference type="Pfam" id="PF13275">
    <property type="entry name" value="S4_2"/>
    <property type="match status" value="1"/>
</dbReference>
<keyword evidence="3" id="KW-1185">Reference proteome</keyword>
<dbReference type="SUPFAM" id="SSF55174">
    <property type="entry name" value="Alpha-L RNA-binding motif"/>
    <property type="match status" value="1"/>
</dbReference>
<evidence type="ECO:0000313" key="2">
    <source>
        <dbReference type="EMBL" id="RPD97947.1"/>
    </source>
</evidence>
<dbReference type="Proteomes" id="UP000270856">
    <property type="component" value="Unassembled WGS sequence"/>
</dbReference>